<comment type="subunit">
    <text evidence="12">Homotetramer; dimer of dimers.</text>
</comment>
<evidence type="ECO:0000256" key="10">
    <source>
        <dbReference type="ARBA" id="ARBA00023270"/>
    </source>
</evidence>
<dbReference type="InterPro" id="IPR020625">
    <property type="entry name" value="Schiff_base-form_aldolases_AS"/>
</dbReference>
<comment type="pathway">
    <text evidence="2 12">Amino-acid biosynthesis; L-lysine biosynthesis via DAP pathway; (S)-tetrahydrodipicolinate from L-aspartate: step 3/4.</text>
</comment>
<evidence type="ECO:0000313" key="17">
    <source>
        <dbReference type="Proteomes" id="UP000419017"/>
    </source>
</evidence>
<comment type="subcellular location">
    <subcellularLocation>
        <location evidence="12">Cytoplasm</location>
    </subcellularLocation>
</comment>
<comment type="function">
    <text evidence="1 12">Catalyzes the condensation of (S)-aspartate-beta-semialdehyde [(S)-ASA] and pyruvate to 4-hydroxy-tetrahydrodipicolinate (HTPA).</text>
</comment>
<accession>A0A6I8M7T2</accession>
<gene>
    <name evidence="12" type="primary">dapA</name>
    <name evidence="16" type="ORF">OMES3154_00836</name>
</gene>
<dbReference type="SMART" id="SM01130">
    <property type="entry name" value="DHDPS"/>
    <property type="match status" value="1"/>
</dbReference>
<evidence type="ECO:0000256" key="6">
    <source>
        <dbReference type="ARBA" id="ARBA00022605"/>
    </source>
</evidence>
<evidence type="ECO:0000313" key="16">
    <source>
        <dbReference type="EMBL" id="VWL85550.1"/>
    </source>
</evidence>
<keyword evidence="9 12" id="KW-0456">Lyase</keyword>
<protein>
    <recommendedName>
        <fullName evidence="4 12">4-hydroxy-tetrahydrodipicolinate synthase</fullName>
        <shortName evidence="12">HTPA synthase</shortName>
        <ecNumber evidence="4 12">4.3.3.7</ecNumber>
    </recommendedName>
</protein>
<keyword evidence="17" id="KW-1185">Reference proteome</keyword>
<keyword evidence="8 12" id="KW-0457">Lysine biosynthesis</keyword>
<dbReference type="GO" id="GO:0005829">
    <property type="term" value="C:cytosol"/>
    <property type="evidence" value="ECO:0007669"/>
    <property type="project" value="TreeGrafter"/>
</dbReference>
<comment type="catalytic activity">
    <reaction evidence="11 12">
        <text>L-aspartate 4-semialdehyde + pyruvate = (2S,4S)-4-hydroxy-2,3,4,5-tetrahydrodipicolinate + H2O + H(+)</text>
        <dbReference type="Rhea" id="RHEA:34171"/>
        <dbReference type="ChEBI" id="CHEBI:15361"/>
        <dbReference type="ChEBI" id="CHEBI:15377"/>
        <dbReference type="ChEBI" id="CHEBI:15378"/>
        <dbReference type="ChEBI" id="CHEBI:67139"/>
        <dbReference type="ChEBI" id="CHEBI:537519"/>
        <dbReference type="EC" id="4.3.3.7"/>
    </reaction>
</comment>
<feature type="active site" description="Schiff-base intermediate with substrate" evidence="12 14">
    <location>
        <position position="164"/>
    </location>
</feature>
<organism evidence="16 17">
    <name type="scientific">Oceanivirga miroungae</name>
    <dbReference type="NCBI Taxonomy" id="1130046"/>
    <lineage>
        <taxon>Bacteria</taxon>
        <taxon>Fusobacteriati</taxon>
        <taxon>Fusobacteriota</taxon>
        <taxon>Fusobacteriia</taxon>
        <taxon>Fusobacteriales</taxon>
        <taxon>Leptotrichiaceae</taxon>
        <taxon>Oceanivirga</taxon>
    </lineage>
</organism>
<evidence type="ECO:0000256" key="1">
    <source>
        <dbReference type="ARBA" id="ARBA00003294"/>
    </source>
</evidence>
<dbReference type="InterPro" id="IPR013785">
    <property type="entry name" value="Aldolase_TIM"/>
</dbReference>
<feature type="binding site" evidence="12 15">
    <location>
        <position position="49"/>
    </location>
    <ligand>
        <name>pyruvate</name>
        <dbReference type="ChEBI" id="CHEBI:15361"/>
    </ligand>
</feature>
<evidence type="ECO:0000256" key="14">
    <source>
        <dbReference type="PIRSR" id="PIRSR001365-1"/>
    </source>
</evidence>
<dbReference type="EC" id="4.3.3.7" evidence="4 12"/>
<dbReference type="RefSeq" id="WP_156683536.1">
    <property type="nucleotide sequence ID" value="NZ_CABWIB010000001.1"/>
</dbReference>
<evidence type="ECO:0000256" key="5">
    <source>
        <dbReference type="ARBA" id="ARBA00022490"/>
    </source>
</evidence>
<evidence type="ECO:0000256" key="9">
    <source>
        <dbReference type="ARBA" id="ARBA00023239"/>
    </source>
</evidence>
<reference evidence="16 17" key="1">
    <citation type="submission" date="2019-10" db="EMBL/GenBank/DDBJ databases">
        <authorList>
            <person name="Blom J."/>
        </authorList>
    </citation>
    <scope>NUCLEOTIDE SEQUENCE [LARGE SCALE GENOMIC DNA]</scope>
    <source>
        <strain evidence="16 17">ES3154-GLU</strain>
    </source>
</reference>
<dbReference type="UniPathway" id="UPA00034">
    <property type="reaction ID" value="UER00017"/>
</dbReference>
<name>A0A6I8M7T2_9FUSO</name>
<dbReference type="EMBL" id="CABWIB010000001">
    <property type="protein sequence ID" value="VWL85550.1"/>
    <property type="molecule type" value="Genomic_DNA"/>
</dbReference>
<keyword evidence="6 12" id="KW-0028">Amino-acid biosynthesis</keyword>
<comment type="caution">
    <text evidence="12">Was originally thought to be a dihydrodipicolinate synthase (DHDPS), catalyzing the condensation of (S)-aspartate-beta-semialdehyde [(S)-ASA] and pyruvate to dihydrodipicolinate (DHDP). However, it was shown in E.coli that the product of the enzymatic reaction is not dihydrodipicolinate but in fact (4S)-4-hydroxy-2,3,4,5-tetrahydro-(2S)-dipicolinic acid (HTPA), and that the consecutive dehydration reaction leading to DHDP is not spontaneous but catalyzed by DapB.</text>
</comment>
<dbReference type="CDD" id="cd00950">
    <property type="entry name" value="DHDPS"/>
    <property type="match status" value="1"/>
</dbReference>
<dbReference type="GO" id="GO:0009089">
    <property type="term" value="P:lysine biosynthetic process via diaminopimelate"/>
    <property type="evidence" value="ECO:0007669"/>
    <property type="project" value="UniProtKB-UniRule"/>
</dbReference>
<evidence type="ECO:0000256" key="11">
    <source>
        <dbReference type="ARBA" id="ARBA00047836"/>
    </source>
</evidence>
<dbReference type="PROSITE" id="PS00666">
    <property type="entry name" value="DHDPS_2"/>
    <property type="match status" value="1"/>
</dbReference>
<keyword evidence="7 12" id="KW-0220">Diaminopimelate biosynthesis</keyword>
<feature type="active site" description="Proton donor/acceptor" evidence="12 14">
    <location>
        <position position="136"/>
    </location>
</feature>
<evidence type="ECO:0000256" key="2">
    <source>
        <dbReference type="ARBA" id="ARBA00005120"/>
    </source>
</evidence>
<evidence type="ECO:0000256" key="8">
    <source>
        <dbReference type="ARBA" id="ARBA00023154"/>
    </source>
</evidence>
<dbReference type="SUPFAM" id="SSF51569">
    <property type="entry name" value="Aldolase"/>
    <property type="match status" value="1"/>
</dbReference>
<dbReference type="PANTHER" id="PTHR12128">
    <property type="entry name" value="DIHYDRODIPICOLINATE SYNTHASE"/>
    <property type="match status" value="1"/>
</dbReference>
<feature type="site" description="Part of a proton relay during catalysis" evidence="12">
    <location>
        <position position="111"/>
    </location>
</feature>
<dbReference type="GO" id="GO:0008840">
    <property type="term" value="F:4-hydroxy-tetrahydrodipicolinate synthase activity"/>
    <property type="evidence" value="ECO:0007669"/>
    <property type="project" value="UniProtKB-UniRule"/>
</dbReference>
<dbReference type="NCBIfam" id="TIGR00674">
    <property type="entry name" value="dapA"/>
    <property type="match status" value="1"/>
</dbReference>
<evidence type="ECO:0000256" key="13">
    <source>
        <dbReference type="PIRNR" id="PIRNR001365"/>
    </source>
</evidence>
<dbReference type="Gene3D" id="3.20.20.70">
    <property type="entry name" value="Aldolase class I"/>
    <property type="match status" value="1"/>
</dbReference>
<keyword evidence="5 12" id="KW-0963">Cytoplasm</keyword>
<dbReference type="InterPro" id="IPR005263">
    <property type="entry name" value="DapA"/>
</dbReference>
<evidence type="ECO:0000256" key="15">
    <source>
        <dbReference type="PIRSR" id="PIRSR001365-2"/>
    </source>
</evidence>
<evidence type="ECO:0000256" key="3">
    <source>
        <dbReference type="ARBA" id="ARBA00007592"/>
    </source>
</evidence>
<keyword evidence="10 12" id="KW-0704">Schiff base</keyword>
<dbReference type="PRINTS" id="PR00146">
    <property type="entry name" value="DHPICSNTHASE"/>
</dbReference>
<evidence type="ECO:0000256" key="7">
    <source>
        <dbReference type="ARBA" id="ARBA00022915"/>
    </source>
</evidence>
<dbReference type="AlphaFoldDB" id="A0A6I8M7T2"/>
<dbReference type="Pfam" id="PF00701">
    <property type="entry name" value="DHDPS"/>
    <property type="match status" value="1"/>
</dbReference>
<comment type="similarity">
    <text evidence="3 12 13">Belongs to the DapA family.</text>
</comment>
<feature type="site" description="Part of a proton relay during catalysis" evidence="12">
    <location>
        <position position="48"/>
    </location>
</feature>
<sequence>MTKLKLKGVFTAIVTPFNKDYEIDYIALEKLIEFQIENKVSGIVVCGTTGETPTLSNDEYKSVIEFVVKKVNKRVLVIAGASSNSTLKALENAKLCKSLGVDAILVSAPYYNKPTQKGIIMHFEKINEIGIPIVIYNVPSRTGVNILADTTYTLSKLENIVAIKEASGIIEQMIDIKLKCKDSISILSGEDHLIMPMSVIGCDGVISVVSNILPKILSDFYIYDEKKYEIHEFLYEISRSMFIEGNPVTVKEAMSILDLCENYVRLPLANASENTTNTLKELFRKKGLIQ</sequence>
<evidence type="ECO:0000256" key="4">
    <source>
        <dbReference type="ARBA" id="ARBA00012086"/>
    </source>
</evidence>
<dbReference type="Proteomes" id="UP000419017">
    <property type="component" value="Unassembled WGS sequence"/>
</dbReference>
<dbReference type="PANTHER" id="PTHR12128:SF66">
    <property type="entry name" value="4-HYDROXY-2-OXOGLUTARATE ALDOLASE, MITOCHONDRIAL"/>
    <property type="match status" value="1"/>
</dbReference>
<dbReference type="InterPro" id="IPR002220">
    <property type="entry name" value="DapA-like"/>
</dbReference>
<proteinExistence type="inferred from homology"/>
<dbReference type="GO" id="GO:0019877">
    <property type="term" value="P:diaminopimelate biosynthetic process"/>
    <property type="evidence" value="ECO:0007669"/>
    <property type="project" value="UniProtKB-UniRule"/>
</dbReference>
<feature type="binding site" evidence="12 15">
    <location>
        <position position="206"/>
    </location>
    <ligand>
        <name>pyruvate</name>
        <dbReference type="ChEBI" id="CHEBI:15361"/>
    </ligand>
</feature>
<dbReference type="HAMAP" id="MF_00418">
    <property type="entry name" value="DapA"/>
    <property type="match status" value="1"/>
</dbReference>
<dbReference type="PIRSF" id="PIRSF001365">
    <property type="entry name" value="DHDPS"/>
    <property type="match status" value="1"/>
</dbReference>
<evidence type="ECO:0000256" key="12">
    <source>
        <dbReference type="HAMAP-Rule" id="MF_00418"/>
    </source>
</evidence>